<protein>
    <submittedName>
        <fullName evidence="2">SagB family peptide dehydrogenase</fullName>
    </submittedName>
</protein>
<name>A0ABV3XAD3_9ACTN</name>
<evidence type="ECO:0000259" key="1">
    <source>
        <dbReference type="Pfam" id="PF22767"/>
    </source>
</evidence>
<dbReference type="Proteomes" id="UP001560045">
    <property type="component" value="Unassembled WGS sequence"/>
</dbReference>
<reference evidence="2 3" key="1">
    <citation type="submission" date="2024-06" db="EMBL/GenBank/DDBJ databases">
        <title>Draft genome sequence of Geodermatophilus badlandi, a novel member of the Geodermatophilaceae isolated from badland sedimentary rocks in the Red desert, Wyoming, USA.</title>
        <authorList>
            <person name="Ben Tekaya S."/>
            <person name="Nouioui I."/>
            <person name="Flores G.M."/>
            <person name="Shaal M.N."/>
            <person name="Bredoire F."/>
            <person name="Basile F."/>
            <person name="Van Diepen L."/>
            <person name="Ward N.L."/>
        </authorList>
    </citation>
    <scope>NUCLEOTIDE SEQUENCE [LARGE SCALE GENOMIC DNA]</scope>
    <source>
        <strain evidence="2 3">WL48A</strain>
    </source>
</reference>
<dbReference type="NCBIfam" id="TIGR03605">
    <property type="entry name" value="antibiot_sagB"/>
    <property type="match status" value="1"/>
</dbReference>
<dbReference type="Pfam" id="PF22767">
    <property type="entry name" value="ThcOx"/>
    <property type="match status" value="1"/>
</dbReference>
<dbReference type="Gene3D" id="3.40.109.10">
    <property type="entry name" value="NADH Oxidase"/>
    <property type="match status" value="1"/>
</dbReference>
<feature type="domain" description="Cyanobactin oxidase ThcOx second" evidence="1">
    <location>
        <begin position="138"/>
        <end position="245"/>
    </location>
</feature>
<dbReference type="PANTHER" id="PTHR43745">
    <property type="entry name" value="NITROREDUCTASE MJ1384-RELATED"/>
    <property type="match status" value="1"/>
</dbReference>
<dbReference type="InterPro" id="IPR020051">
    <property type="entry name" value="SagB-type_dehydrogenase"/>
</dbReference>
<dbReference type="PANTHER" id="PTHR43745:SF2">
    <property type="entry name" value="NITROREDUCTASE MJ1384-RELATED"/>
    <property type="match status" value="1"/>
</dbReference>
<evidence type="ECO:0000313" key="2">
    <source>
        <dbReference type="EMBL" id="MEX5717406.1"/>
    </source>
</evidence>
<dbReference type="RefSeq" id="WP_369203210.1">
    <property type="nucleotide sequence ID" value="NZ_JBFNXQ010000006.1"/>
</dbReference>
<accession>A0ABV3XAD3</accession>
<sequence length="501" mass="52954">MDQVLGEDPDPTSMTRRLWSLSDDALVEADVGSLTVVSRWGERTIDGVDPAGVELLRRMGFGPVSLQNSLPSRGEPAGRLPVGDEATVRSLEEVLDQLRGVVVHSLATLDGQGPLLSVAPVVRDPEFRPTPVGGHRTVRLSCFATIRPQGDHLLLEVPGAPYQALLGQPAAAAVATALAAPATIADVVDRTGVPPPVVADVLSFLVAAGVLLLADEDGRFEEDHDTARRGWAHHELLFHALSRSRQGGRPPDAVVRLQTTDPAPVTLPRPAGRRFVLPHPDPAALAAGDPTLTDLLESDHECPHVSGESFTAGQLGELLFRSARVRSTGPALQPVLAQAAGHVTSQRPYLSTACLYELELYLTVDRCTDLPRGSYHYDPLEHCLTLVDEDDARTDAALDVARAGAGVLSRPAAMLTITARLGRLSAVLAGAAYATALKHCGMLQGTLYQAARAMGVSAHPIPAEAGALIGRLSRLPWPAEVGVGECVLDPRGRPGSRGRSS</sequence>
<dbReference type="InterPro" id="IPR000415">
    <property type="entry name" value="Nitroreductase-like"/>
</dbReference>
<dbReference type="EMBL" id="JBFNXQ010000006">
    <property type="protein sequence ID" value="MEX5717406.1"/>
    <property type="molecule type" value="Genomic_DNA"/>
</dbReference>
<dbReference type="InterPro" id="IPR052544">
    <property type="entry name" value="Bacteriocin_Proc_Enz"/>
</dbReference>
<dbReference type="InterPro" id="IPR054488">
    <property type="entry name" value="ThcOx_dom2"/>
</dbReference>
<keyword evidence="3" id="KW-1185">Reference proteome</keyword>
<organism evidence="2 3">
    <name type="scientific">Geodermatophilus maliterrae</name>
    <dbReference type="NCBI Taxonomy" id="3162531"/>
    <lineage>
        <taxon>Bacteria</taxon>
        <taxon>Bacillati</taxon>
        <taxon>Actinomycetota</taxon>
        <taxon>Actinomycetes</taxon>
        <taxon>Geodermatophilales</taxon>
        <taxon>Geodermatophilaceae</taxon>
        <taxon>Geodermatophilus</taxon>
    </lineage>
</organism>
<comment type="caution">
    <text evidence="2">The sequence shown here is derived from an EMBL/GenBank/DDBJ whole genome shotgun (WGS) entry which is preliminary data.</text>
</comment>
<gene>
    <name evidence="2" type="ORF">ABQ292_03365</name>
</gene>
<dbReference type="CDD" id="cd02142">
    <property type="entry name" value="McbC_SagB-like_oxidoreductase"/>
    <property type="match status" value="1"/>
</dbReference>
<evidence type="ECO:0000313" key="3">
    <source>
        <dbReference type="Proteomes" id="UP001560045"/>
    </source>
</evidence>
<proteinExistence type="predicted"/>